<gene>
    <name evidence="9" type="ORF">RXV79_22145</name>
</gene>
<dbReference type="InterPro" id="IPR006091">
    <property type="entry name" value="Acyl-CoA_Oxase/DH_mid-dom"/>
</dbReference>
<name>A0ABZ0CRI9_9BURK</name>
<evidence type="ECO:0000313" key="9">
    <source>
        <dbReference type="EMBL" id="WOB07600.1"/>
    </source>
</evidence>
<dbReference type="EMBL" id="CP136336">
    <property type="protein sequence ID" value="WOB07600.1"/>
    <property type="molecule type" value="Genomic_DNA"/>
</dbReference>
<dbReference type="InterPro" id="IPR046373">
    <property type="entry name" value="Acyl-CoA_Oxase/DH_mid-dom_sf"/>
</dbReference>
<dbReference type="SUPFAM" id="SSF47203">
    <property type="entry name" value="Acyl-CoA dehydrogenase C-terminal domain-like"/>
    <property type="match status" value="1"/>
</dbReference>
<proteinExistence type="inferred from homology"/>
<feature type="domain" description="Acyl-CoA dehydrogenase/oxidase N-terminal" evidence="8">
    <location>
        <begin position="6"/>
        <end position="117"/>
    </location>
</feature>
<evidence type="ECO:0000256" key="4">
    <source>
        <dbReference type="ARBA" id="ARBA00022827"/>
    </source>
</evidence>
<dbReference type="Gene3D" id="1.20.140.10">
    <property type="entry name" value="Butyryl-CoA Dehydrogenase, subunit A, domain 3"/>
    <property type="match status" value="1"/>
</dbReference>
<organism evidence="9 10">
    <name type="scientific">Piscinibacter gummiphilus</name>
    <dbReference type="NCBI Taxonomy" id="946333"/>
    <lineage>
        <taxon>Bacteria</taxon>
        <taxon>Pseudomonadati</taxon>
        <taxon>Pseudomonadota</taxon>
        <taxon>Betaproteobacteria</taxon>
        <taxon>Burkholderiales</taxon>
        <taxon>Sphaerotilaceae</taxon>
        <taxon>Piscinibacter</taxon>
    </lineage>
</organism>
<evidence type="ECO:0000256" key="1">
    <source>
        <dbReference type="ARBA" id="ARBA00001974"/>
    </source>
</evidence>
<dbReference type="InterPro" id="IPR013786">
    <property type="entry name" value="AcylCoA_DH/ox_N"/>
</dbReference>
<evidence type="ECO:0000313" key="10">
    <source>
        <dbReference type="Proteomes" id="UP001303946"/>
    </source>
</evidence>
<dbReference type="SUPFAM" id="SSF56645">
    <property type="entry name" value="Acyl-CoA dehydrogenase NM domain-like"/>
    <property type="match status" value="1"/>
</dbReference>
<dbReference type="InterPro" id="IPR036250">
    <property type="entry name" value="AcylCo_DH-like_C"/>
</dbReference>
<evidence type="ECO:0000259" key="7">
    <source>
        <dbReference type="Pfam" id="PF02770"/>
    </source>
</evidence>
<evidence type="ECO:0000256" key="3">
    <source>
        <dbReference type="ARBA" id="ARBA00022630"/>
    </source>
</evidence>
<dbReference type="Pfam" id="PF00441">
    <property type="entry name" value="Acyl-CoA_dh_1"/>
    <property type="match status" value="1"/>
</dbReference>
<dbReference type="Gene3D" id="2.40.110.10">
    <property type="entry name" value="Butyryl-CoA Dehydrogenase, subunit A, domain 2"/>
    <property type="match status" value="1"/>
</dbReference>
<comment type="similarity">
    <text evidence="2">Belongs to the acyl-CoA dehydrogenase family.</text>
</comment>
<sequence length="380" mass="40147">MDFNLSEEQTAIQDSLKRYLAKDYGFEHRRALTKSELGHSAEAWSTYAELGLLALPFPEEVGGLGGNAIDTMLIAETLGTALALEPFIPSIVIAGSLIADIGNAAQKDTLLGGITQGTTIATLAHQEPGARYNTHHVATTAKKDGDGWSLSGHKAVVLAAASANKLLVSARTSGSAFDANGISLFVVDAKAAGLTLRPYGTQDGQRAADVILKDVKVGADALVGQVNQALPAIEWALDRGIAALCAEAVGVMATLNAQTLEYLKNRKQFDMPIGKFQVLQHRMADMAMAAEYGRAMALLAAVKVDSKDAAERRRHVSAAKAYIGQSARTVGQGAVQMHGGMGVTDELMAAHLFKRLTVINQTFGDVDHHLGKFSDTLLAA</sequence>
<dbReference type="Pfam" id="PF02771">
    <property type="entry name" value="Acyl-CoA_dh_N"/>
    <property type="match status" value="1"/>
</dbReference>
<comment type="cofactor">
    <cofactor evidence="1">
        <name>FAD</name>
        <dbReference type="ChEBI" id="CHEBI:57692"/>
    </cofactor>
</comment>
<protein>
    <submittedName>
        <fullName evidence="9">Acyl-CoA dehydrogenase</fullName>
    </submittedName>
</protein>
<evidence type="ECO:0000256" key="2">
    <source>
        <dbReference type="ARBA" id="ARBA00009347"/>
    </source>
</evidence>
<dbReference type="InterPro" id="IPR037069">
    <property type="entry name" value="AcylCoA_DH/ox_N_sf"/>
</dbReference>
<keyword evidence="10" id="KW-1185">Reference proteome</keyword>
<dbReference type="Pfam" id="PF02770">
    <property type="entry name" value="Acyl-CoA_dh_M"/>
    <property type="match status" value="1"/>
</dbReference>
<feature type="domain" description="Acyl-CoA dehydrogenase/oxidase C-terminal" evidence="6">
    <location>
        <begin position="232"/>
        <end position="358"/>
    </location>
</feature>
<dbReference type="Proteomes" id="UP001303946">
    <property type="component" value="Chromosome"/>
</dbReference>
<keyword evidence="3" id="KW-0285">Flavoprotein</keyword>
<dbReference type="RefSeq" id="WP_316700258.1">
    <property type="nucleotide sequence ID" value="NZ_CP136336.1"/>
</dbReference>
<dbReference type="PANTHER" id="PTHR43884:SF20">
    <property type="entry name" value="ACYL-COA DEHYDROGENASE FADE28"/>
    <property type="match status" value="1"/>
</dbReference>
<keyword evidence="4" id="KW-0274">FAD</keyword>
<keyword evidence="5" id="KW-0560">Oxidoreductase</keyword>
<dbReference type="PANTHER" id="PTHR43884">
    <property type="entry name" value="ACYL-COA DEHYDROGENASE"/>
    <property type="match status" value="1"/>
</dbReference>
<evidence type="ECO:0000259" key="6">
    <source>
        <dbReference type="Pfam" id="PF00441"/>
    </source>
</evidence>
<dbReference type="InterPro" id="IPR009100">
    <property type="entry name" value="AcylCoA_DH/oxidase_NM_dom_sf"/>
</dbReference>
<dbReference type="CDD" id="cd00567">
    <property type="entry name" value="ACAD"/>
    <property type="match status" value="1"/>
</dbReference>
<evidence type="ECO:0000259" key="8">
    <source>
        <dbReference type="Pfam" id="PF02771"/>
    </source>
</evidence>
<evidence type="ECO:0000256" key="5">
    <source>
        <dbReference type="ARBA" id="ARBA00023002"/>
    </source>
</evidence>
<dbReference type="InterPro" id="IPR009075">
    <property type="entry name" value="AcylCo_DH/oxidase_C"/>
</dbReference>
<accession>A0ABZ0CRI9</accession>
<feature type="domain" description="Acyl-CoA oxidase/dehydrogenase middle" evidence="7">
    <location>
        <begin position="125"/>
        <end position="209"/>
    </location>
</feature>
<reference evidence="9 10" key="1">
    <citation type="submission" date="2023-10" db="EMBL/GenBank/DDBJ databases">
        <title>Bacteria for the degradation of biodegradable plastic PBAT(Polybutylene adipate terephthalate).</title>
        <authorList>
            <person name="Weon H.-Y."/>
            <person name="Yeon J."/>
        </authorList>
    </citation>
    <scope>NUCLEOTIDE SEQUENCE [LARGE SCALE GENOMIC DNA]</scope>
    <source>
        <strain evidence="9 10">SBD 7-3</strain>
    </source>
</reference>
<dbReference type="Gene3D" id="1.10.540.10">
    <property type="entry name" value="Acyl-CoA dehydrogenase/oxidase, N-terminal domain"/>
    <property type="match status" value="1"/>
</dbReference>